<dbReference type="AlphaFoldDB" id="A0A554VG31"/>
<organism evidence="2 3">
    <name type="scientific">Aquimarina algiphila</name>
    <dbReference type="NCBI Taxonomy" id="2047982"/>
    <lineage>
        <taxon>Bacteria</taxon>
        <taxon>Pseudomonadati</taxon>
        <taxon>Bacteroidota</taxon>
        <taxon>Flavobacteriia</taxon>
        <taxon>Flavobacteriales</taxon>
        <taxon>Flavobacteriaceae</taxon>
        <taxon>Aquimarina</taxon>
    </lineage>
</organism>
<gene>
    <name evidence="2" type="ORF">FOF46_19425</name>
</gene>
<feature type="transmembrane region" description="Helical" evidence="1">
    <location>
        <begin position="43"/>
        <end position="63"/>
    </location>
</feature>
<sequence>MRKTLIFISINVIGFFIAYVLSPQCTPCIGDQYCPPCIGKEEGIVLIALLVFDIYFVMKYWVLKKKNKS</sequence>
<evidence type="ECO:0000313" key="2">
    <source>
        <dbReference type="EMBL" id="TSE06333.1"/>
    </source>
</evidence>
<comment type="caution">
    <text evidence="2">The sequence shown here is derived from an EMBL/GenBank/DDBJ whole genome shotgun (WGS) entry which is preliminary data.</text>
</comment>
<protein>
    <submittedName>
        <fullName evidence="2">Uncharacterized protein</fullName>
    </submittedName>
</protein>
<dbReference type="Proteomes" id="UP000318833">
    <property type="component" value="Unassembled WGS sequence"/>
</dbReference>
<reference evidence="2 3" key="1">
    <citation type="submission" date="2019-07" db="EMBL/GenBank/DDBJ databases">
        <title>The draft genome sequence of Aquimarina algiphila M91.</title>
        <authorList>
            <person name="Meng X."/>
        </authorList>
    </citation>
    <scope>NUCLEOTIDE SEQUENCE [LARGE SCALE GENOMIC DNA]</scope>
    <source>
        <strain evidence="2 3">M91</strain>
    </source>
</reference>
<keyword evidence="1" id="KW-1133">Transmembrane helix</keyword>
<evidence type="ECO:0000313" key="3">
    <source>
        <dbReference type="Proteomes" id="UP000318833"/>
    </source>
</evidence>
<dbReference type="EMBL" id="VLNR01000046">
    <property type="protein sequence ID" value="TSE06333.1"/>
    <property type="molecule type" value="Genomic_DNA"/>
</dbReference>
<feature type="transmembrane region" description="Helical" evidence="1">
    <location>
        <begin position="5"/>
        <end position="23"/>
    </location>
</feature>
<keyword evidence="3" id="KW-1185">Reference proteome</keyword>
<evidence type="ECO:0000256" key="1">
    <source>
        <dbReference type="SAM" id="Phobius"/>
    </source>
</evidence>
<name>A0A554VG31_9FLAO</name>
<accession>A0A554VG31</accession>
<keyword evidence="1" id="KW-0812">Transmembrane</keyword>
<proteinExistence type="predicted"/>
<keyword evidence="1" id="KW-0472">Membrane</keyword>
<dbReference type="RefSeq" id="WP_109435995.1">
    <property type="nucleotide sequence ID" value="NZ_CANMIK010000034.1"/>
</dbReference>